<dbReference type="PANTHER" id="PTHR34220:SF7">
    <property type="entry name" value="SENSOR HISTIDINE KINASE YPDA"/>
    <property type="match status" value="1"/>
</dbReference>
<dbReference type="PANTHER" id="PTHR34220">
    <property type="entry name" value="SENSOR HISTIDINE KINASE YPDA"/>
    <property type="match status" value="1"/>
</dbReference>
<feature type="transmembrane region" description="Helical" evidence="1">
    <location>
        <begin position="33"/>
        <end position="52"/>
    </location>
</feature>
<feature type="transmembrane region" description="Helical" evidence="1">
    <location>
        <begin position="144"/>
        <end position="165"/>
    </location>
</feature>
<keyword evidence="3" id="KW-0808">Transferase</keyword>
<dbReference type="SUPFAM" id="SSF55874">
    <property type="entry name" value="ATPase domain of HSP90 chaperone/DNA topoisomerase II/histidine kinase"/>
    <property type="match status" value="1"/>
</dbReference>
<dbReference type="GO" id="GO:0000155">
    <property type="term" value="F:phosphorelay sensor kinase activity"/>
    <property type="evidence" value="ECO:0007669"/>
    <property type="project" value="InterPro"/>
</dbReference>
<feature type="domain" description="Signal transduction histidine kinase internal region" evidence="2">
    <location>
        <begin position="194"/>
        <end position="272"/>
    </location>
</feature>
<gene>
    <name evidence="3" type="ORF">IP91_02122</name>
</gene>
<keyword evidence="1" id="KW-0472">Membrane</keyword>
<dbReference type="Gene3D" id="3.30.565.10">
    <property type="entry name" value="Histidine kinase-like ATPase, C-terminal domain"/>
    <property type="match status" value="1"/>
</dbReference>
<feature type="transmembrane region" description="Helical" evidence="1">
    <location>
        <begin position="72"/>
        <end position="91"/>
    </location>
</feature>
<sequence>MTSHPIPVTSTHLRPNPPLLYSPPMTSRHLRSLATILLAWSAISALGALQTYSDNLRVGVDSHYLPLLANWFLEYALPLIVLSVILTLALPRWPVLVARPRNVVLLFVGLVLLFQPAQWLWIAWLRGYLDIASLADLRRLLMKMLLVGWFTTTGTFAALLAVHYWRQARERELAVQRSQTDMANLRLALEEQRMLALRAQLEPHFLFNALNAISALVRAGDTRVALGGIGRLSALLRYALAASSSQTATLADELQFVRDYLDLQRLRYGARLQVRITGADDSLHGIDCPPLSLQPLIENALRHDLDCHDGPGDIRLHFSREDGHMLVTVANPVPALASPNPGAGLGLANTRDRLRRMHPAASLRTGIHGRDFVAEVRLPLAEA</sequence>
<dbReference type="AlphaFoldDB" id="A0A562RD00"/>
<keyword evidence="4" id="KW-1185">Reference proteome</keyword>
<feature type="transmembrane region" description="Helical" evidence="1">
    <location>
        <begin position="103"/>
        <end position="124"/>
    </location>
</feature>
<evidence type="ECO:0000313" key="4">
    <source>
        <dbReference type="Proteomes" id="UP000318431"/>
    </source>
</evidence>
<keyword evidence="3" id="KW-0418">Kinase</keyword>
<comment type="caution">
    <text evidence="3">The sequence shown here is derived from an EMBL/GenBank/DDBJ whole genome shotgun (WGS) entry which is preliminary data.</text>
</comment>
<dbReference type="Pfam" id="PF06580">
    <property type="entry name" value="His_kinase"/>
    <property type="match status" value="1"/>
</dbReference>
<evidence type="ECO:0000313" key="3">
    <source>
        <dbReference type="EMBL" id="TWI66310.1"/>
    </source>
</evidence>
<reference evidence="3 4" key="1">
    <citation type="journal article" date="2015" name="Stand. Genomic Sci.">
        <title>Genomic Encyclopedia of Bacterial and Archaeal Type Strains, Phase III: the genomes of soil and plant-associated and newly described type strains.</title>
        <authorList>
            <person name="Whitman W.B."/>
            <person name="Woyke T."/>
            <person name="Klenk H.P."/>
            <person name="Zhou Y."/>
            <person name="Lilburn T.G."/>
            <person name="Beck B.J."/>
            <person name="De Vos P."/>
            <person name="Vandamme P."/>
            <person name="Eisen J.A."/>
            <person name="Garrity G."/>
            <person name="Hugenholtz P."/>
            <person name="Kyrpides N.C."/>
        </authorList>
    </citation>
    <scope>NUCLEOTIDE SEQUENCE [LARGE SCALE GENOMIC DNA]</scope>
    <source>
        <strain evidence="3 4">CGMCC 1.10822</strain>
    </source>
</reference>
<dbReference type="GO" id="GO:0016020">
    <property type="term" value="C:membrane"/>
    <property type="evidence" value="ECO:0007669"/>
    <property type="project" value="InterPro"/>
</dbReference>
<evidence type="ECO:0000259" key="2">
    <source>
        <dbReference type="Pfam" id="PF06580"/>
    </source>
</evidence>
<accession>A0A562RD00</accession>
<protein>
    <submittedName>
        <fullName evidence="3">Histidine kinase</fullName>
    </submittedName>
</protein>
<proteinExistence type="predicted"/>
<keyword evidence="1" id="KW-0812">Transmembrane</keyword>
<keyword evidence="1" id="KW-1133">Transmembrane helix</keyword>
<dbReference type="InterPro" id="IPR036890">
    <property type="entry name" value="HATPase_C_sf"/>
</dbReference>
<dbReference type="EMBL" id="VLLB01000003">
    <property type="protein sequence ID" value="TWI66310.1"/>
    <property type="molecule type" value="Genomic_DNA"/>
</dbReference>
<dbReference type="InterPro" id="IPR050640">
    <property type="entry name" value="Bact_2-comp_sensor_kinase"/>
</dbReference>
<organism evidence="3 4">
    <name type="scientific">Pseudoduganella lurida</name>
    <dbReference type="NCBI Taxonomy" id="1036180"/>
    <lineage>
        <taxon>Bacteria</taxon>
        <taxon>Pseudomonadati</taxon>
        <taxon>Pseudomonadota</taxon>
        <taxon>Betaproteobacteria</taxon>
        <taxon>Burkholderiales</taxon>
        <taxon>Oxalobacteraceae</taxon>
        <taxon>Telluria group</taxon>
        <taxon>Pseudoduganella</taxon>
    </lineage>
</organism>
<evidence type="ECO:0000256" key="1">
    <source>
        <dbReference type="SAM" id="Phobius"/>
    </source>
</evidence>
<name>A0A562RD00_9BURK</name>
<dbReference type="InterPro" id="IPR010559">
    <property type="entry name" value="Sig_transdc_His_kin_internal"/>
</dbReference>
<dbReference type="Proteomes" id="UP000318431">
    <property type="component" value="Unassembled WGS sequence"/>
</dbReference>